<sequence length="52" mass="5698" precursor="true">MKRVLISLFVAVVASSVCAKTQPNVVLIVCDDLNDYITGIPGPRRRRCNHAS</sequence>
<keyword evidence="3" id="KW-1185">Reference proteome</keyword>
<dbReference type="EMBL" id="SJPV01000010">
    <property type="protein sequence ID" value="TWU33241.1"/>
    <property type="molecule type" value="Genomic_DNA"/>
</dbReference>
<accession>A0A5C6DC04</accession>
<dbReference type="Proteomes" id="UP000319143">
    <property type="component" value="Unassembled WGS sequence"/>
</dbReference>
<evidence type="ECO:0000313" key="3">
    <source>
        <dbReference type="Proteomes" id="UP000319143"/>
    </source>
</evidence>
<evidence type="ECO:0000313" key="2">
    <source>
        <dbReference type="EMBL" id="TWU33241.1"/>
    </source>
</evidence>
<feature type="signal peptide" evidence="1">
    <location>
        <begin position="1"/>
        <end position="19"/>
    </location>
</feature>
<name>A0A5C6DC04_9BACT</name>
<proteinExistence type="predicted"/>
<reference evidence="2 3" key="1">
    <citation type="submission" date="2019-02" db="EMBL/GenBank/DDBJ databases">
        <title>Deep-cultivation of Planctomycetes and their phenomic and genomic characterization uncovers novel biology.</title>
        <authorList>
            <person name="Wiegand S."/>
            <person name="Jogler M."/>
            <person name="Boedeker C."/>
            <person name="Pinto D."/>
            <person name="Vollmers J."/>
            <person name="Rivas-Marin E."/>
            <person name="Kohn T."/>
            <person name="Peeters S.H."/>
            <person name="Heuer A."/>
            <person name="Rast P."/>
            <person name="Oberbeckmann S."/>
            <person name="Bunk B."/>
            <person name="Jeske O."/>
            <person name="Meyerdierks A."/>
            <person name="Storesund J.E."/>
            <person name="Kallscheuer N."/>
            <person name="Luecker S."/>
            <person name="Lage O.M."/>
            <person name="Pohl T."/>
            <person name="Merkel B.J."/>
            <person name="Hornburger P."/>
            <person name="Mueller R.-W."/>
            <person name="Bruemmer F."/>
            <person name="Labrenz M."/>
            <person name="Spormann A.M."/>
            <person name="Op Den Camp H."/>
            <person name="Overmann J."/>
            <person name="Amann R."/>
            <person name="Jetten M.S.M."/>
            <person name="Mascher T."/>
            <person name="Medema M.H."/>
            <person name="Devos D.P."/>
            <person name="Kaster A.-K."/>
            <person name="Ovreas L."/>
            <person name="Rohde M."/>
            <person name="Galperin M.Y."/>
            <person name="Jogler C."/>
        </authorList>
    </citation>
    <scope>NUCLEOTIDE SEQUENCE [LARGE SCALE GENOMIC DNA]</scope>
    <source>
        <strain evidence="2 3">Poly41</strain>
    </source>
</reference>
<protein>
    <submittedName>
        <fullName evidence="2">Uncharacterized protein</fullName>
    </submittedName>
</protein>
<comment type="caution">
    <text evidence="2">The sequence shown here is derived from an EMBL/GenBank/DDBJ whole genome shotgun (WGS) entry which is preliminary data.</text>
</comment>
<organism evidence="2 3">
    <name type="scientific">Novipirellula artificiosorum</name>
    <dbReference type="NCBI Taxonomy" id="2528016"/>
    <lineage>
        <taxon>Bacteria</taxon>
        <taxon>Pseudomonadati</taxon>
        <taxon>Planctomycetota</taxon>
        <taxon>Planctomycetia</taxon>
        <taxon>Pirellulales</taxon>
        <taxon>Pirellulaceae</taxon>
        <taxon>Novipirellula</taxon>
    </lineage>
</organism>
<feature type="chain" id="PRO_5022999557" evidence="1">
    <location>
        <begin position="20"/>
        <end position="52"/>
    </location>
</feature>
<evidence type="ECO:0000256" key="1">
    <source>
        <dbReference type="SAM" id="SignalP"/>
    </source>
</evidence>
<gene>
    <name evidence="2" type="ORF">Poly41_49930</name>
</gene>
<dbReference type="RefSeq" id="WP_197231572.1">
    <property type="nucleotide sequence ID" value="NZ_SJPV01000010.1"/>
</dbReference>
<dbReference type="AlphaFoldDB" id="A0A5C6DC04"/>
<keyword evidence="1" id="KW-0732">Signal</keyword>